<gene>
    <name evidence="1" type="ORF">NP493_53g07003</name>
</gene>
<proteinExistence type="predicted"/>
<comment type="caution">
    <text evidence="1">The sequence shown here is derived from an EMBL/GenBank/DDBJ whole genome shotgun (WGS) entry which is preliminary data.</text>
</comment>
<dbReference type="EMBL" id="JAODUO010000053">
    <property type="protein sequence ID" value="KAK2191383.1"/>
    <property type="molecule type" value="Genomic_DNA"/>
</dbReference>
<evidence type="ECO:0000313" key="2">
    <source>
        <dbReference type="Proteomes" id="UP001209878"/>
    </source>
</evidence>
<evidence type="ECO:0000313" key="1">
    <source>
        <dbReference type="EMBL" id="KAK2191383.1"/>
    </source>
</evidence>
<organism evidence="1 2">
    <name type="scientific">Ridgeia piscesae</name>
    <name type="common">Tubeworm</name>
    <dbReference type="NCBI Taxonomy" id="27915"/>
    <lineage>
        <taxon>Eukaryota</taxon>
        <taxon>Metazoa</taxon>
        <taxon>Spiralia</taxon>
        <taxon>Lophotrochozoa</taxon>
        <taxon>Annelida</taxon>
        <taxon>Polychaeta</taxon>
        <taxon>Sedentaria</taxon>
        <taxon>Canalipalpata</taxon>
        <taxon>Sabellida</taxon>
        <taxon>Siboglinidae</taxon>
        <taxon>Ridgeia</taxon>
    </lineage>
</organism>
<dbReference type="AlphaFoldDB" id="A0AAD9PB04"/>
<keyword evidence="2" id="KW-1185">Reference proteome</keyword>
<accession>A0AAD9PB04</accession>
<name>A0AAD9PB04_RIDPI</name>
<dbReference type="Proteomes" id="UP001209878">
    <property type="component" value="Unassembled WGS sequence"/>
</dbReference>
<reference evidence="1" key="1">
    <citation type="journal article" date="2023" name="Mol. Biol. Evol.">
        <title>Third-Generation Sequencing Reveals the Adaptive Role of the Epigenome in Three Deep-Sea Polychaetes.</title>
        <authorList>
            <person name="Perez M."/>
            <person name="Aroh O."/>
            <person name="Sun Y."/>
            <person name="Lan Y."/>
            <person name="Juniper S.K."/>
            <person name="Young C.R."/>
            <person name="Angers B."/>
            <person name="Qian P.Y."/>
        </authorList>
    </citation>
    <scope>NUCLEOTIDE SEQUENCE</scope>
    <source>
        <strain evidence="1">R07B-5</strain>
    </source>
</reference>
<protein>
    <submittedName>
        <fullName evidence="1">Uncharacterized protein</fullName>
    </submittedName>
</protein>
<sequence>MRLELALVLEVNALDVADQPLLGPLDAGVIEGGLQRLDLGEESVVDHLVVGGVRVAGLHHHALLILEVVVCDVIQLREETNVGGILGAVEDALEDGLVLSIDVVVHHTEGLIPHVGVWNLERHDVGCDFGCSHNKSTGTLDVDTVLRSDRRLYSRRCHVEKRT</sequence>